<dbReference type="RefSeq" id="WP_330806833.1">
    <property type="nucleotide sequence ID" value="NZ_JAZBJO010000002.1"/>
</dbReference>
<organism evidence="2 3">
    <name type="scientific">Streptomyces asiaticus subsp. ignotus</name>
    <dbReference type="NCBI Taxonomy" id="3098222"/>
    <lineage>
        <taxon>Bacteria</taxon>
        <taxon>Bacillati</taxon>
        <taxon>Actinomycetota</taxon>
        <taxon>Actinomycetes</taxon>
        <taxon>Kitasatosporales</taxon>
        <taxon>Streptomycetaceae</taxon>
        <taxon>Streptomyces</taxon>
        <taxon>Streptomyces violaceusniger group</taxon>
    </lineage>
</organism>
<dbReference type="InterPro" id="IPR021994">
    <property type="entry name" value="DUF3592"/>
</dbReference>
<keyword evidence="3" id="KW-1185">Reference proteome</keyword>
<name>A0ABU7PR61_9ACTN</name>
<dbReference type="Proteomes" id="UP001354709">
    <property type="component" value="Unassembled WGS sequence"/>
</dbReference>
<sequence>MRELRRHGVRTSGIVVGQVHVKSDASSNGDGHWAPVVAFTDMRGQQVEFKPRVTGTGLGLPTGQPVPVVYLPDKPKSACVDTQRQMVASVRFWLTVRVFEA</sequence>
<reference evidence="2 3" key="1">
    <citation type="submission" date="2023-11" db="EMBL/GenBank/DDBJ databases">
        <title>30 novel species of actinomycetes from the DSMZ collection.</title>
        <authorList>
            <person name="Nouioui I."/>
        </authorList>
    </citation>
    <scope>NUCLEOTIDE SEQUENCE [LARGE SCALE GENOMIC DNA]</scope>
    <source>
        <strain evidence="2 3">DSM 41524</strain>
    </source>
</reference>
<feature type="domain" description="DUF3592" evidence="1">
    <location>
        <begin position="13"/>
        <end position="83"/>
    </location>
</feature>
<dbReference type="Pfam" id="PF12158">
    <property type="entry name" value="DUF3592"/>
    <property type="match status" value="1"/>
</dbReference>
<evidence type="ECO:0000313" key="3">
    <source>
        <dbReference type="Proteomes" id="UP001354709"/>
    </source>
</evidence>
<accession>A0ABU7PR61</accession>
<evidence type="ECO:0000259" key="1">
    <source>
        <dbReference type="Pfam" id="PF12158"/>
    </source>
</evidence>
<comment type="caution">
    <text evidence="2">The sequence shown here is derived from an EMBL/GenBank/DDBJ whole genome shotgun (WGS) entry which is preliminary data.</text>
</comment>
<evidence type="ECO:0000313" key="2">
    <source>
        <dbReference type="EMBL" id="MEE4591521.1"/>
    </source>
</evidence>
<gene>
    <name evidence="2" type="ORF">V2J94_06405</name>
</gene>
<proteinExistence type="predicted"/>
<protein>
    <submittedName>
        <fullName evidence="2">DUF3592 domain-containing protein</fullName>
    </submittedName>
</protein>
<dbReference type="EMBL" id="JAZBJO010000002">
    <property type="protein sequence ID" value="MEE4591521.1"/>
    <property type="molecule type" value="Genomic_DNA"/>
</dbReference>